<keyword evidence="1" id="KW-0614">Plasmid</keyword>
<keyword evidence="2" id="KW-1185">Reference proteome</keyword>
<evidence type="ECO:0000313" key="2">
    <source>
        <dbReference type="Proteomes" id="UP001431572"/>
    </source>
</evidence>
<sequence>MVAENFEAEMAQSIKGLRINYQPRLCVTLSPNSNDGTEFDRLVEEKQVASL</sequence>
<protein>
    <submittedName>
        <fullName evidence="1">Uncharacterized protein</fullName>
    </submittedName>
</protein>
<evidence type="ECO:0000313" key="1">
    <source>
        <dbReference type="EMBL" id="WJW70249.1"/>
    </source>
</evidence>
<organism evidence="1 2">
    <name type="scientific">Candidatus Chlorohelix allophototropha</name>
    <dbReference type="NCBI Taxonomy" id="3003348"/>
    <lineage>
        <taxon>Bacteria</taxon>
        <taxon>Bacillati</taxon>
        <taxon>Chloroflexota</taxon>
        <taxon>Chloroflexia</taxon>
        <taxon>Candidatus Chloroheliales</taxon>
        <taxon>Candidatus Chloroheliaceae</taxon>
        <taxon>Candidatus Chlorohelix</taxon>
    </lineage>
</organism>
<accession>A0ABY9BAL8</accession>
<dbReference type="Proteomes" id="UP001431572">
    <property type="component" value="Plasmid unnamed1"/>
</dbReference>
<dbReference type="RefSeq" id="WP_341472126.1">
    <property type="nucleotide sequence ID" value="NZ_CP128401.1"/>
</dbReference>
<name>A0ABY9BAL8_9CHLR</name>
<reference evidence="1" key="1">
    <citation type="journal article" date="2024" name="Nature">
        <title>Anoxygenic phototroph of the Chloroflexota uses a type I reaction centre.</title>
        <authorList>
            <person name="Tsuji J.M."/>
            <person name="Shaw N.A."/>
            <person name="Nagashima S."/>
            <person name="Venkiteswaran J.J."/>
            <person name="Schiff S.L."/>
            <person name="Watanabe T."/>
            <person name="Fukui M."/>
            <person name="Hanada S."/>
            <person name="Tank M."/>
            <person name="Neufeld J.D."/>
        </authorList>
    </citation>
    <scope>NUCLEOTIDE SEQUENCE</scope>
    <source>
        <strain evidence="1">L227-S17</strain>
    </source>
</reference>
<dbReference type="EMBL" id="CP128401">
    <property type="protein sequence ID" value="WJW70249.1"/>
    <property type="molecule type" value="Genomic_DNA"/>
</dbReference>
<proteinExistence type="predicted"/>
<geneLocation type="plasmid" evidence="1 2">
    <name>unnamed1</name>
</geneLocation>
<gene>
    <name evidence="1" type="ORF">OZ401_004770</name>
</gene>